<dbReference type="AlphaFoldDB" id="A0A2A6BJF5"/>
<organism evidence="2 3">
    <name type="scientific">Pristionchus pacificus</name>
    <name type="common">Parasitic nematode worm</name>
    <dbReference type="NCBI Taxonomy" id="54126"/>
    <lineage>
        <taxon>Eukaryota</taxon>
        <taxon>Metazoa</taxon>
        <taxon>Ecdysozoa</taxon>
        <taxon>Nematoda</taxon>
        <taxon>Chromadorea</taxon>
        <taxon>Rhabditida</taxon>
        <taxon>Rhabditina</taxon>
        <taxon>Diplogasteromorpha</taxon>
        <taxon>Diplogasteroidea</taxon>
        <taxon>Neodiplogasteridae</taxon>
        <taxon>Pristionchus</taxon>
    </lineage>
</organism>
<evidence type="ECO:0000313" key="3">
    <source>
        <dbReference type="Proteomes" id="UP000005239"/>
    </source>
</evidence>
<dbReference type="Proteomes" id="UP000005239">
    <property type="component" value="Unassembled WGS sequence"/>
</dbReference>
<feature type="compositionally biased region" description="Basic and acidic residues" evidence="1">
    <location>
        <begin position="10"/>
        <end position="45"/>
    </location>
</feature>
<reference evidence="2" key="2">
    <citation type="submission" date="2022-06" db="UniProtKB">
        <authorList>
            <consortium name="EnsemblMetazoa"/>
        </authorList>
    </citation>
    <scope>IDENTIFICATION</scope>
    <source>
        <strain evidence="2">PS312</strain>
    </source>
</reference>
<feature type="region of interest" description="Disordered" evidence="1">
    <location>
        <begin position="1"/>
        <end position="45"/>
    </location>
</feature>
<accession>A0A2A6BJF5</accession>
<sequence>MKKRGGNGSDHVKDSSSRGEVKGKRTTVRKGESRVKEWNEEEGRHRLDLLRNLNEDCRQEDDSRKEEE</sequence>
<reference evidence="3" key="1">
    <citation type="journal article" date="2008" name="Nat. Genet.">
        <title>The Pristionchus pacificus genome provides a unique perspective on nematode lifestyle and parasitism.</title>
        <authorList>
            <person name="Dieterich C."/>
            <person name="Clifton S.W."/>
            <person name="Schuster L.N."/>
            <person name="Chinwalla A."/>
            <person name="Delehaunty K."/>
            <person name="Dinkelacker I."/>
            <person name="Fulton L."/>
            <person name="Fulton R."/>
            <person name="Godfrey J."/>
            <person name="Minx P."/>
            <person name="Mitreva M."/>
            <person name="Roeseler W."/>
            <person name="Tian H."/>
            <person name="Witte H."/>
            <person name="Yang S.P."/>
            <person name="Wilson R.K."/>
            <person name="Sommer R.J."/>
        </authorList>
    </citation>
    <scope>NUCLEOTIDE SEQUENCE [LARGE SCALE GENOMIC DNA]</scope>
    <source>
        <strain evidence="3">PS312</strain>
    </source>
</reference>
<keyword evidence="3" id="KW-1185">Reference proteome</keyword>
<dbReference type="EnsemblMetazoa" id="PPA45138.1">
    <property type="protein sequence ID" value="PPA45138.1"/>
    <property type="gene ID" value="WBGene00283507"/>
</dbReference>
<accession>A0A8R1Z3H5</accession>
<proteinExistence type="predicted"/>
<name>A0A2A6BJF5_PRIPA</name>
<gene>
    <name evidence="2" type="primary">WBGene00283507</name>
</gene>
<evidence type="ECO:0000256" key="1">
    <source>
        <dbReference type="SAM" id="MobiDB-lite"/>
    </source>
</evidence>
<evidence type="ECO:0000313" key="2">
    <source>
        <dbReference type="EnsemblMetazoa" id="PPA45138.1"/>
    </source>
</evidence>
<protein>
    <submittedName>
        <fullName evidence="2">Uncharacterized protein</fullName>
    </submittedName>
</protein>